<dbReference type="GO" id="GO:0020037">
    <property type="term" value="F:heme binding"/>
    <property type="evidence" value="ECO:0007669"/>
    <property type="project" value="InterPro"/>
</dbReference>
<organism evidence="6 7">
    <name type="scientific">Candidatus Nitrospira allomarina</name>
    <dbReference type="NCBI Taxonomy" id="3020900"/>
    <lineage>
        <taxon>Bacteria</taxon>
        <taxon>Pseudomonadati</taxon>
        <taxon>Nitrospirota</taxon>
        <taxon>Nitrospiria</taxon>
        <taxon>Nitrospirales</taxon>
        <taxon>Nitrospiraceae</taxon>
        <taxon>Nitrospira</taxon>
    </lineage>
</organism>
<evidence type="ECO:0000256" key="3">
    <source>
        <dbReference type="ARBA" id="ARBA00023004"/>
    </source>
</evidence>
<dbReference type="PROSITE" id="PS51007">
    <property type="entry name" value="CYTC"/>
    <property type="match status" value="1"/>
</dbReference>
<name>A0AA96JU15_9BACT</name>
<keyword evidence="3 4" id="KW-0408">Iron</keyword>
<gene>
    <name evidence="6" type="ORF">PP769_10035</name>
</gene>
<dbReference type="EMBL" id="CP116967">
    <property type="protein sequence ID" value="WNM60072.1"/>
    <property type="molecule type" value="Genomic_DNA"/>
</dbReference>
<keyword evidence="2 4" id="KW-0479">Metal-binding</keyword>
<dbReference type="InterPro" id="IPR009056">
    <property type="entry name" value="Cyt_c-like_dom"/>
</dbReference>
<dbReference type="GO" id="GO:0046872">
    <property type="term" value="F:metal ion binding"/>
    <property type="evidence" value="ECO:0007669"/>
    <property type="project" value="UniProtKB-KW"/>
</dbReference>
<evidence type="ECO:0000256" key="2">
    <source>
        <dbReference type="ARBA" id="ARBA00022723"/>
    </source>
</evidence>
<dbReference type="InterPro" id="IPR036909">
    <property type="entry name" value="Cyt_c-like_dom_sf"/>
</dbReference>
<evidence type="ECO:0000313" key="7">
    <source>
        <dbReference type="Proteomes" id="UP001302719"/>
    </source>
</evidence>
<accession>A0AA96JU15</accession>
<keyword evidence="7" id="KW-1185">Reference proteome</keyword>
<dbReference type="SUPFAM" id="SSF46626">
    <property type="entry name" value="Cytochrome c"/>
    <property type="match status" value="1"/>
</dbReference>
<evidence type="ECO:0000256" key="4">
    <source>
        <dbReference type="PROSITE-ProRule" id="PRU00433"/>
    </source>
</evidence>
<dbReference type="RefSeq" id="WP_312647010.1">
    <property type="nucleotide sequence ID" value="NZ_CP116967.1"/>
</dbReference>
<evidence type="ECO:0000256" key="1">
    <source>
        <dbReference type="ARBA" id="ARBA00022617"/>
    </source>
</evidence>
<protein>
    <submittedName>
        <fullName evidence="6">Cytochrome c</fullName>
    </submittedName>
</protein>
<dbReference type="Proteomes" id="UP001302719">
    <property type="component" value="Chromosome"/>
</dbReference>
<keyword evidence="1 4" id="KW-0349">Heme</keyword>
<dbReference type="GO" id="GO:0009055">
    <property type="term" value="F:electron transfer activity"/>
    <property type="evidence" value="ECO:0007669"/>
    <property type="project" value="InterPro"/>
</dbReference>
<dbReference type="KEGG" id="nall:PP769_10035"/>
<proteinExistence type="predicted"/>
<feature type="domain" description="Cytochrome c" evidence="5">
    <location>
        <begin position="1"/>
        <end position="81"/>
    </location>
</feature>
<dbReference type="AlphaFoldDB" id="A0AA96JU15"/>
<evidence type="ECO:0000259" key="5">
    <source>
        <dbReference type="PROSITE" id="PS51007"/>
    </source>
</evidence>
<reference evidence="6 7" key="1">
    <citation type="submission" date="2023-01" db="EMBL/GenBank/DDBJ databases">
        <title>Cultivation and genomic characterization of new, ubiquitous marine nitrite-oxidizing bacteria from the Nitrospirales.</title>
        <authorList>
            <person name="Mueller A.J."/>
            <person name="Daebeler A."/>
            <person name="Herbold C.W."/>
            <person name="Kirkegaard R.H."/>
            <person name="Daims H."/>
        </authorList>
    </citation>
    <scope>NUCLEOTIDE SEQUENCE [LARGE SCALE GENOMIC DNA]</scope>
    <source>
        <strain evidence="6 7">VA</strain>
    </source>
</reference>
<dbReference type="Pfam" id="PF13442">
    <property type="entry name" value="Cytochrome_CBB3"/>
    <property type="match status" value="1"/>
</dbReference>
<sequence length="84" mass="9044">MVSEHLRLCSACHGIIGMGDGGGLFNPPPADLKAPATQEKTNEGLLDTIRNGHPNTAMGKWEYALSEEEMKEVLAYIRTFGGAK</sequence>
<evidence type="ECO:0000313" key="6">
    <source>
        <dbReference type="EMBL" id="WNM60072.1"/>
    </source>
</evidence>
<dbReference type="Gene3D" id="1.10.760.10">
    <property type="entry name" value="Cytochrome c-like domain"/>
    <property type="match status" value="1"/>
</dbReference>